<keyword evidence="2 5" id="KW-0812">Transmembrane</keyword>
<evidence type="ECO:0000256" key="5">
    <source>
        <dbReference type="SAM" id="Phobius"/>
    </source>
</evidence>
<organism evidence="6 7">
    <name type="scientific">Cryomyces antarcticus</name>
    <dbReference type="NCBI Taxonomy" id="329879"/>
    <lineage>
        <taxon>Eukaryota</taxon>
        <taxon>Fungi</taxon>
        <taxon>Dikarya</taxon>
        <taxon>Ascomycota</taxon>
        <taxon>Pezizomycotina</taxon>
        <taxon>Dothideomycetes</taxon>
        <taxon>Dothideomycetes incertae sedis</taxon>
        <taxon>Cryomyces</taxon>
    </lineage>
</organism>
<reference evidence="6 7" key="1">
    <citation type="submission" date="2023-08" db="EMBL/GenBank/DDBJ databases">
        <title>Black Yeasts Isolated from many extreme environments.</title>
        <authorList>
            <person name="Coleine C."/>
            <person name="Stajich J.E."/>
            <person name="Selbmann L."/>
        </authorList>
    </citation>
    <scope>NUCLEOTIDE SEQUENCE [LARGE SCALE GENOMIC DNA]</scope>
    <source>
        <strain evidence="6 7">CCFEE 536</strain>
    </source>
</reference>
<evidence type="ECO:0000313" key="6">
    <source>
        <dbReference type="EMBL" id="KAK5020416.1"/>
    </source>
</evidence>
<dbReference type="InterPro" id="IPR005828">
    <property type="entry name" value="MFS_sugar_transport-like"/>
</dbReference>
<proteinExistence type="predicted"/>
<evidence type="ECO:0000313" key="7">
    <source>
        <dbReference type="Proteomes" id="UP001357485"/>
    </source>
</evidence>
<dbReference type="EMBL" id="JAVRRA010029367">
    <property type="protein sequence ID" value="KAK5020416.1"/>
    <property type="molecule type" value="Genomic_DNA"/>
</dbReference>
<feature type="transmembrane region" description="Helical" evidence="5">
    <location>
        <begin position="49"/>
        <end position="69"/>
    </location>
</feature>
<dbReference type="Pfam" id="PF00083">
    <property type="entry name" value="Sugar_tr"/>
    <property type="match status" value="1"/>
</dbReference>
<keyword evidence="7" id="KW-1185">Reference proteome</keyword>
<dbReference type="InterPro" id="IPR036259">
    <property type="entry name" value="MFS_trans_sf"/>
</dbReference>
<feature type="transmembrane region" description="Helical" evidence="5">
    <location>
        <begin position="23"/>
        <end position="42"/>
    </location>
</feature>
<protein>
    <recommendedName>
        <fullName evidence="8">Major facilitator superfamily (MFS) profile domain-containing protein</fullName>
    </recommendedName>
</protein>
<feature type="non-terminal residue" evidence="6">
    <location>
        <position position="71"/>
    </location>
</feature>
<name>A0ABR0ITN2_9PEZI</name>
<evidence type="ECO:0008006" key="8">
    <source>
        <dbReference type="Google" id="ProtNLM"/>
    </source>
</evidence>
<accession>A0ABR0ITN2</accession>
<evidence type="ECO:0000256" key="1">
    <source>
        <dbReference type="ARBA" id="ARBA00004370"/>
    </source>
</evidence>
<dbReference type="SUPFAM" id="SSF103473">
    <property type="entry name" value="MFS general substrate transporter"/>
    <property type="match status" value="1"/>
</dbReference>
<keyword evidence="3 5" id="KW-1133">Transmembrane helix</keyword>
<sequence>MGYSTYFYEQAGVGTTDSFKLSLGQYAIAFVGVLLAWVAMGYAGRRTLYLLGLLVLNFFLLIIGFVALAPE</sequence>
<comment type="caution">
    <text evidence="6">The sequence shown here is derived from an EMBL/GenBank/DDBJ whole genome shotgun (WGS) entry which is preliminary data.</text>
</comment>
<evidence type="ECO:0000256" key="2">
    <source>
        <dbReference type="ARBA" id="ARBA00022692"/>
    </source>
</evidence>
<dbReference type="Gene3D" id="1.20.1250.20">
    <property type="entry name" value="MFS general substrate transporter like domains"/>
    <property type="match status" value="1"/>
</dbReference>
<comment type="subcellular location">
    <subcellularLocation>
        <location evidence="1">Membrane</location>
    </subcellularLocation>
</comment>
<keyword evidence="4 5" id="KW-0472">Membrane</keyword>
<evidence type="ECO:0000256" key="4">
    <source>
        <dbReference type="ARBA" id="ARBA00023136"/>
    </source>
</evidence>
<dbReference type="Proteomes" id="UP001357485">
    <property type="component" value="Unassembled WGS sequence"/>
</dbReference>
<gene>
    <name evidence="6" type="ORF">LTR16_012596</name>
</gene>
<evidence type="ECO:0000256" key="3">
    <source>
        <dbReference type="ARBA" id="ARBA00022989"/>
    </source>
</evidence>